<dbReference type="EMBL" id="OX365700">
    <property type="protein sequence ID" value="CAI4029616.1"/>
    <property type="molecule type" value="Genomic_DNA"/>
</dbReference>
<dbReference type="InterPro" id="IPR036514">
    <property type="entry name" value="SGNH_hydro_sf"/>
</dbReference>
<evidence type="ECO:0000259" key="1">
    <source>
        <dbReference type="Pfam" id="PF13472"/>
    </source>
</evidence>
<reference evidence="2" key="1">
    <citation type="submission" date="2022-10" db="EMBL/GenBank/DDBJ databases">
        <authorList>
            <person name="Koch H."/>
        </authorList>
    </citation>
    <scope>NUCLEOTIDE SEQUENCE</scope>
    <source>
        <strain evidence="2">DNF</strain>
    </source>
</reference>
<dbReference type="KEGG" id="nti:DNFV4_00034"/>
<dbReference type="Gene3D" id="3.40.50.1110">
    <property type="entry name" value="SGNH hydrolase"/>
    <property type="match status" value="1"/>
</dbReference>
<proteinExistence type="predicted"/>
<dbReference type="Pfam" id="PF13472">
    <property type="entry name" value="Lipase_GDSL_2"/>
    <property type="match status" value="1"/>
</dbReference>
<dbReference type="InterPro" id="IPR013830">
    <property type="entry name" value="SGNH_hydro"/>
</dbReference>
<accession>A0AA86K9X3</accession>
<dbReference type="GO" id="GO:0016788">
    <property type="term" value="F:hydrolase activity, acting on ester bonds"/>
    <property type="evidence" value="ECO:0007669"/>
    <property type="project" value="UniProtKB-ARBA"/>
</dbReference>
<evidence type="ECO:0000313" key="3">
    <source>
        <dbReference type="Proteomes" id="UP001179121"/>
    </source>
</evidence>
<protein>
    <submittedName>
        <fullName evidence="2">SGNH_hydro domain-containing protein</fullName>
    </submittedName>
</protein>
<keyword evidence="3" id="KW-1185">Reference proteome</keyword>
<dbReference type="Proteomes" id="UP001179121">
    <property type="component" value="Chromosome"/>
</dbReference>
<organism evidence="2 3">
    <name type="scientific">Nitrospira tepida</name>
    <dbReference type="NCBI Taxonomy" id="2973512"/>
    <lineage>
        <taxon>Bacteria</taxon>
        <taxon>Pseudomonadati</taxon>
        <taxon>Nitrospirota</taxon>
        <taxon>Nitrospiria</taxon>
        <taxon>Nitrospirales</taxon>
        <taxon>Nitrospiraceae</taxon>
        <taxon>Nitrospira</taxon>
    </lineage>
</organism>
<sequence>MRGREKQGQLLSPFDSPGVRGSGCVRRAWLALLTVALSTGMALGASEFAVRLLAPQPTKVTVPVIMDEELIYRLPAGTRGTDVKDEFAVSIGTNAHGLRDRDYAPTKPPGILERLLVIGDSMTFAEGVEAEQTYPKVLERALDGRYEVINAAIRGYGTDQEMIWLERLVPLYRPDAVVLAFFAVNDVDDVLYAGLFEVVDGRLVRRRVSAETSPKYKYYEQQSFIQTFPGYRFLIEHSHLVNWARQRWARREYDRLFPSSGAVDAEHEERAWAVISRLLGSWDEWMRREGIRPLILLIPSWAQVHQGGDALVDARTERVLQWGRERSVSVLDPRLALRTAWERGVQTYYPRDRHMTAQGHAVVAAYLKSGLESLGIVH</sequence>
<evidence type="ECO:0000313" key="2">
    <source>
        <dbReference type="EMBL" id="CAI4029616.1"/>
    </source>
</evidence>
<feature type="domain" description="SGNH hydrolase-type esterase" evidence="1">
    <location>
        <begin position="117"/>
        <end position="362"/>
    </location>
</feature>
<name>A0AA86K9X3_9BACT</name>
<dbReference type="SUPFAM" id="SSF52266">
    <property type="entry name" value="SGNH hydrolase"/>
    <property type="match status" value="1"/>
</dbReference>
<dbReference type="AlphaFoldDB" id="A0AA86K9X3"/>
<gene>
    <name evidence="2" type="ORF">DNFV4_00034</name>
</gene>